<dbReference type="Proteomes" id="UP001396898">
    <property type="component" value="Unassembled WGS sequence"/>
</dbReference>
<sequence length="291" mass="32219">MAFTQDNPPGCPTLAFTFGKYSPKSALDDQPTRANMSDFTTMVCTQLMTEVRVEVNINIPEQRLVSAVPDESTVHFDLEVAIWDGDFQFGGFGSADIVTYYEDPNIVLDKFFALMLHPNNSVRPEELLGSRNQGRLQKEILSVYRRYMAQVASAKMRVPMNASSKPETFAATWINPNRGVLRQNMVSKIVLQALLAVMFASGISAYLLIDTKTVLQRNPCTIAGMATLLVDSAICNGQLAGGMPQDAESVHSPVWGSLAFSLGWWEDELDQERRYGVDVGQACRTETEEST</sequence>
<keyword evidence="1" id="KW-1133">Transmembrane helix</keyword>
<feature type="transmembrane region" description="Helical" evidence="1">
    <location>
        <begin position="189"/>
        <end position="209"/>
    </location>
</feature>
<name>A0ABR1ST75_9PEZI</name>
<gene>
    <name evidence="2" type="ORF">PG991_000859</name>
</gene>
<keyword evidence="1" id="KW-0812">Transmembrane</keyword>
<evidence type="ECO:0000256" key="1">
    <source>
        <dbReference type="SAM" id="Phobius"/>
    </source>
</evidence>
<comment type="caution">
    <text evidence="2">The sequence shown here is derived from an EMBL/GenBank/DDBJ whole genome shotgun (WGS) entry which is preliminary data.</text>
</comment>
<accession>A0ABR1ST75</accession>
<proteinExistence type="predicted"/>
<reference evidence="2 3" key="1">
    <citation type="submission" date="2023-01" db="EMBL/GenBank/DDBJ databases">
        <title>Analysis of 21 Apiospora genomes using comparative genomics revels a genus with tremendous synthesis potential of carbohydrate active enzymes and secondary metabolites.</title>
        <authorList>
            <person name="Sorensen T."/>
        </authorList>
    </citation>
    <scope>NUCLEOTIDE SEQUENCE [LARGE SCALE GENOMIC DNA]</scope>
    <source>
        <strain evidence="2 3">CBS 20057</strain>
    </source>
</reference>
<keyword evidence="3" id="KW-1185">Reference proteome</keyword>
<evidence type="ECO:0000313" key="2">
    <source>
        <dbReference type="EMBL" id="KAK8037513.1"/>
    </source>
</evidence>
<keyword evidence="1" id="KW-0472">Membrane</keyword>
<organism evidence="2 3">
    <name type="scientific">Apiospora marii</name>
    <dbReference type="NCBI Taxonomy" id="335849"/>
    <lineage>
        <taxon>Eukaryota</taxon>
        <taxon>Fungi</taxon>
        <taxon>Dikarya</taxon>
        <taxon>Ascomycota</taxon>
        <taxon>Pezizomycotina</taxon>
        <taxon>Sordariomycetes</taxon>
        <taxon>Xylariomycetidae</taxon>
        <taxon>Amphisphaeriales</taxon>
        <taxon>Apiosporaceae</taxon>
        <taxon>Apiospora</taxon>
    </lineage>
</organism>
<evidence type="ECO:0000313" key="3">
    <source>
        <dbReference type="Proteomes" id="UP001396898"/>
    </source>
</evidence>
<dbReference type="EMBL" id="JAQQWI010000002">
    <property type="protein sequence ID" value="KAK8037513.1"/>
    <property type="molecule type" value="Genomic_DNA"/>
</dbReference>
<protein>
    <submittedName>
        <fullName evidence="2">Uncharacterized protein</fullName>
    </submittedName>
</protein>